<dbReference type="GO" id="GO:0005829">
    <property type="term" value="C:cytosol"/>
    <property type="evidence" value="ECO:0007669"/>
    <property type="project" value="UniProtKB-ARBA"/>
</dbReference>
<dbReference type="PANTHER" id="PTHR12834">
    <property type="entry name" value="SIGNAL RECOGNITION PARTICLE 9 KDA PROTEIN"/>
    <property type="match status" value="1"/>
</dbReference>
<evidence type="ECO:0000256" key="8">
    <source>
        <dbReference type="ARBA" id="ARBA00045462"/>
    </source>
</evidence>
<protein>
    <recommendedName>
        <fullName evidence="3 9">Signal recognition particle 9 kDa protein</fullName>
        <shortName evidence="9">SRP9</shortName>
    </recommendedName>
</protein>
<accession>A0A6P7SWK9</accession>
<comment type="function">
    <text evidence="8 9">Component of the signal recognition particle (SRP) complex, a ribonucleoprotein complex that mediates the cotranslational targeting of secretory and membrane proteins to the endoplasmic reticulum (ER). SRP9 together with SRP14 and the Alu portion of the SRP RNA, constitutes the elongation arrest domain of SRP. The complex of SRP9 and SRP14 is required for SRP RNA binding.</text>
</comment>
<dbReference type="InterPro" id="IPR039432">
    <property type="entry name" value="SRP9_dom"/>
</dbReference>
<proteinExistence type="inferred from homology"/>
<evidence type="ECO:0000256" key="2">
    <source>
        <dbReference type="ARBA" id="ARBA00009193"/>
    </source>
</evidence>
<dbReference type="AlphaFoldDB" id="A0A6P7SWK9"/>
<name>A0A6P7SWK9_9MOLL</name>
<dbReference type="InterPro" id="IPR009018">
    <property type="entry name" value="Signal_recog_particle_SRP9/14"/>
</dbReference>
<dbReference type="KEGG" id="osn:115217165"/>
<gene>
    <name evidence="11" type="primary">LOC115217165</name>
</gene>
<dbReference type="InterPro" id="IPR008832">
    <property type="entry name" value="SRP9"/>
</dbReference>
<dbReference type="GO" id="GO:0008312">
    <property type="term" value="F:7S RNA binding"/>
    <property type="evidence" value="ECO:0007669"/>
    <property type="project" value="InterPro"/>
</dbReference>
<evidence type="ECO:0000256" key="6">
    <source>
        <dbReference type="ARBA" id="ARBA00023135"/>
    </source>
</evidence>
<evidence type="ECO:0000256" key="7">
    <source>
        <dbReference type="ARBA" id="ARBA00023274"/>
    </source>
</evidence>
<evidence type="ECO:0000256" key="5">
    <source>
        <dbReference type="ARBA" id="ARBA00022884"/>
    </source>
</evidence>
<dbReference type="Gene3D" id="3.30.720.10">
    <property type="entry name" value="Signal recognition particle alu RNA binding heterodimer, srp9/1"/>
    <property type="match status" value="1"/>
</dbReference>
<organism evidence="10 11">
    <name type="scientific">Octopus sinensis</name>
    <name type="common">East Asian common octopus</name>
    <dbReference type="NCBI Taxonomy" id="2607531"/>
    <lineage>
        <taxon>Eukaryota</taxon>
        <taxon>Metazoa</taxon>
        <taxon>Spiralia</taxon>
        <taxon>Lophotrochozoa</taxon>
        <taxon>Mollusca</taxon>
        <taxon>Cephalopoda</taxon>
        <taxon>Coleoidea</taxon>
        <taxon>Octopodiformes</taxon>
        <taxon>Octopoda</taxon>
        <taxon>Incirrata</taxon>
        <taxon>Octopodidae</taxon>
        <taxon>Octopus</taxon>
    </lineage>
</organism>
<evidence type="ECO:0000256" key="1">
    <source>
        <dbReference type="ARBA" id="ARBA00004496"/>
    </source>
</evidence>
<dbReference type="SUPFAM" id="SSF54762">
    <property type="entry name" value="Signal recognition particle alu RNA binding heterodimer, SRP9/14"/>
    <property type="match status" value="1"/>
</dbReference>
<keyword evidence="10" id="KW-1185">Reference proteome</keyword>
<dbReference type="GO" id="GO:0045900">
    <property type="term" value="P:negative regulation of translational elongation"/>
    <property type="evidence" value="ECO:0007669"/>
    <property type="project" value="InterPro"/>
</dbReference>
<dbReference type="Pfam" id="PF05486">
    <property type="entry name" value="SRP9-21"/>
    <property type="match status" value="1"/>
</dbReference>
<evidence type="ECO:0000256" key="4">
    <source>
        <dbReference type="ARBA" id="ARBA00022490"/>
    </source>
</evidence>
<keyword evidence="4 9" id="KW-0963">Cytoplasm</keyword>
<comment type="similarity">
    <text evidence="2 9">Belongs to the SRP9 family.</text>
</comment>
<dbReference type="InterPro" id="IPR039914">
    <property type="entry name" value="SRP9-like"/>
</dbReference>
<evidence type="ECO:0000256" key="9">
    <source>
        <dbReference type="PIRNR" id="PIRNR017029"/>
    </source>
</evidence>
<evidence type="ECO:0000313" key="11">
    <source>
        <dbReference type="RefSeq" id="XP_029642650.1"/>
    </source>
</evidence>
<comment type="subcellular location">
    <subcellularLocation>
        <location evidence="1 9">Cytoplasm</location>
    </subcellularLocation>
</comment>
<keyword evidence="7 9" id="KW-0687">Ribonucleoprotein</keyword>
<evidence type="ECO:0000256" key="3">
    <source>
        <dbReference type="ARBA" id="ARBA00020414"/>
    </source>
</evidence>
<evidence type="ECO:0000313" key="10">
    <source>
        <dbReference type="Proteomes" id="UP000515154"/>
    </source>
</evidence>
<keyword evidence="5 9" id="KW-0694">RNA-binding</keyword>
<sequence>MTYISNWDEFAKAVERIYLADPMKCRFVIKYRHCDGVLKVKLTDDSVCVQYKTEHAQDIKRLEKLTNQLMRHMALKEGK</sequence>
<reference evidence="11" key="1">
    <citation type="submission" date="2025-08" db="UniProtKB">
        <authorList>
            <consortium name="RefSeq"/>
        </authorList>
    </citation>
    <scope>IDENTIFICATION</scope>
</reference>
<dbReference type="RefSeq" id="XP_029642650.1">
    <property type="nucleotide sequence ID" value="XM_029786790.2"/>
</dbReference>
<dbReference type="GO" id="GO:0005786">
    <property type="term" value="C:signal recognition particle, endoplasmic reticulum targeting"/>
    <property type="evidence" value="ECO:0007669"/>
    <property type="project" value="UniProtKB-KW"/>
</dbReference>
<keyword evidence="6 9" id="KW-0733">Signal recognition particle</keyword>
<dbReference type="PIRSF" id="PIRSF017029">
    <property type="entry name" value="Signal_recog_particle_SRP9"/>
    <property type="match status" value="1"/>
</dbReference>
<dbReference type="FunFam" id="3.30.720.10:FF:000001">
    <property type="entry name" value="Signal recognition particle 9 kDa protein"/>
    <property type="match status" value="1"/>
</dbReference>
<dbReference type="GO" id="GO:0006614">
    <property type="term" value="P:SRP-dependent cotranslational protein targeting to membrane"/>
    <property type="evidence" value="ECO:0007669"/>
    <property type="project" value="InterPro"/>
</dbReference>
<dbReference type="Proteomes" id="UP000515154">
    <property type="component" value="Linkage group LG11"/>
</dbReference>
<dbReference type="PANTHER" id="PTHR12834:SF12">
    <property type="entry name" value="SIGNAL RECOGNITION PARTICLE 9 KDA PROTEIN"/>
    <property type="match status" value="1"/>
</dbReference>